<dbReference type="GO" id="GO:0000781">
    <property type="term" value="C:chromosome, telomeric region"/>
    <property type="evidence" value="ECO:0007669"/>
    <property type="project" value="UniProtKB-SubCell"/>
</dbReference>
<evidence type="ECO:0000256" key="16">
    <source>
        <dbReference type="SAM" id="MobiDB-lite"/>
    </source>
</evidence>
<keyword evidence="5 15" id="KW-0808">Transferase</keyword>
<protein>
    <recommendedName>
        <fullName evidence="3 15">Telomerase reverse transcriptase</fullName>
        <ecNumber evidence="2 15">2.7.7.49</ecNumber>
    </recommendedName>
    <alternativeName>
        <fullName evidence="13 15">Telomerase catalytic subunit</fullName>
    </alternativeName>
</protein>
<dbReference type="GO" id="GO:0071456">
    <property type="term" value="P:cellular response to hypoxia"/>
    <property type="evidence" value="ECO:0007669"/>
    <property type="project" value="Ensembl"/>
</dbReference>
<evidence type="ECO:0000256" key="15">
    <source>
        <dbReference type="RuleBase" id="RU365061"/>
    </source>
</evidence>
<dbReference type="GO" id="GO:0005829">
    <property type="term" value="C:cytosol"/>
    <property type="evidence" value="ECO:0007669"/>
    <property type="project" value="Ensembl"/>
</dbReference>
<dbReference type="GO" id="GO:0090399">
    <property type="term" value="P:replicative senescence"/>
    <property type="evidence" value="ECO:0007669"/>
    <property type="project" value="Ensembl"/>
</dbReference>
<dbReference type="GO" id="GO:2000648">
    <property type="term" value="P:positive regulation of stem cell proliferation"/>
    <property type="evidence" value="ECO:0007669"/>
    <property type="project" value="Ensembl"/>
</dbReference>
<evidence type="ECO:0000313" key="19">
    <source>
        <dbReference type="Proteomes" id="UP000594220"/>
    </source>
</evidence>
<evidence type="ECO:0000256" key="1">
    <source>
        <dbReference type="ARBA" id="ARBA00008001"/>
    </source>
</evidence>
<dbReference type="GO" id="GO:0007005">
    <property type="term" value="P:mitochondrion organization"/>
    <property type="evidence" value="ECO:0007669"/>
    <property type="project" value="Ensembl"/>
</dbReference>
<dbReference type="GO" id="GO:0042645">
    <property type="term" value="C:mitochondrial nucleoid"/>
    <property type="evidence" value="ECO:0007669"/>
    <property type="project" value="Ensembl"/>
</dbReference>
<dbReference type="GO" id="GO:0046872">
    <property type="term" value="F:metal ion binding"/>
    <property type="evidence" value="ECO:0007669"/>
    <property type="project" value="UniProtKB-KW"/>
</dbReference>
<dbReference type="SUPFAM" id="SSF56672">
    <property type="entry name" value="DNA/RNA polymerases"/>
    <property type="match status" value="1"/>
</dbReference>
<dbReference type="GO" id="GO:0003968">
    <property type="term" value="F:RNA-directed RNA polymerase activity"/>
    <property type="evidence" value="ECO:0007669"/>
    <property type="project" value="Ensembl"/>
</dbReference>
<feature type="region of interest" description="Disordered" evidence="16">
    <location>
        <begin position="266"/>
        <end position="308"/>
    </location>
</feature>
<dbReference type="GO" id="GO:0007004">
    <property type="term" value="P:telomere maintenance via telomerase"/>
    <property type="evidence" value="ECO:0007669"/>
    <property type="project" value="Ensembl"/>
</dbReference>
<dbReference type="Gene3D" id="3.30.70.2630">
    <property type="match status" value="1"/>
</dbReference>
<dbReference type="SMART" id="SM00975">
    <property type="entry name" value="Telomerase_RBD"/>
    <property type="match status" value="1"/>
</dbReference>
<evidence type="ECO:0000256" key="11">
    <source>
        <dbReference type="ARBA" id="ARBA00023242"/>
    </source>
</evidence>
<evidence type="ECO:0000256" key="6">
    <source>
        <dbReference type="ARBA" id="ARBA00022695"/>
    </source>
</evidence>
<evidence type="ECO:0000313" key="18">
    <source>
        <dbReference type="Ensembl" id="ENSCPRP00005020350.1"/>
    </source>
</evidence>
<dbReference type="GO" id="GO:0022616">
    <property type="term" value="P:DNA strand elongation"/>
    <property type="evidence" value="ECO:0007669"/>
    <property type="project" value="Ensembl"/>
</dbReference>
<dbReference type="InterPro" id="IPR000477">
    <property type="entry name" value="RT_dom"/>
</dbReference>
<comment type="similarity">
    <text evidence="1 15">Belongs to the reverse transcriptase family. Telomerase subfamily.</text>
</comment>
<dbReference type="GO" id="GO:0070200">
    <property type="term" value="P:establishment of protein localization to telomere"/>
    <property type="evidence" value="ECO:0007669"/>
    <property type="project" value="Ensembl"/>
</dbReference>
<feature type="region of interest" description="Disordered" evidence="16">
    <location>
        <begin position="329"/>
        <end position="360"/>
    </location>
</feature>
<dbReference type="CDD" id="cd01648">
    <property type="entry name" value="TERT"/>
    <property type="match status" value="1"/>
</dbReference>
<feature type="compositionally biased region" description="Basic residues" evidence="16">
    <location>
        <begin position="336"/>
        <end position="345"/>
    </location>
</feature>
<organism evidence="18 19">
    <name type="scientific">Crocodylus porosus</name>
    <name type="common">Saltwater crocodile</name>
    <name type="synonym">Estuarine crocodile</name>
    <dbReference type="NCBI Taxonomy" id="8502"/>
    <lineage>
        <taxon>Eukaryota</taxon>
        <taxon>Metazoa</taxon>
        <taxon>Chordata</taxon>
        <taxon>Craniata</taxon>
        <taxon>Vertebrata</taxon>
        <taxon>Euteleostomi</taxon>
        <taxon>Archelosauria</taxon>
        <taxon>Archosauria</taxon>
        <taxon>Crocodylia</taxon>
        <taxon>Longirostres</taxon>
        <taxon>Crocodylidae</taxon>
        <taxon>Crocodylus</taxon>
    </lineage>
</organism>
<name>A0A7M4F6S9_CROPO</name>
<dbReference type="Pfam" id="PF21399">
    <property type="entry name" value="TERT_C"/>
    <property type="match status" value="1"/>
</dbReference>
<keyword evidence="7 15" id="KW-0479">Metal-binding</keyword>
<dbReference type="PANTHER" id="PTHR12066">
    <property type="entry name" value="TELOMERASE REVERSE TRANSCRIPTASE"/>
    <property type="match status" value="1"/>
</dbReference>
<evidence type="ECO:0000256" key="13">
    <source>
        <dbReference type="ARBA" id="ARBA00032044"/>
    </source>
</evidence>
<dbReference type="GO" id="GO:0000049">
    <property type="term" value="F:tRNA binding"/>
    <property type="evidence" value="ECO:0007669"/>
    <property type="project" value="Ensembl"/>
</dbReference>
<feature type="compositionally biased region" description="Polar residues" evidence="16">
    <location>
        <begin position="509"/>
        <end position="519"/>
    </location>
</feature>
<dbReference type="PANTHER" id="PTHR12066:SF0">
    <property type="entry name" value="TELOMERASE REVERSE TRANSCRIPTASE"/>
    <property type="match status" value="1"/>
</dbReference>
<dbReference type="InterPro" id="IPR049139">
    <property type="entry name" value="TERT_C"/>
</dbReference>
<dbReference type="Ensembl" id="ENSCPRT00005023776.1">
    <property type="protein sequence ID" value="ENSCPRP00005020350.1"/>
    <property type="gene ID" value="ENSCPRG00005014163.1"/>
</dbReference>
<dbReference type="GO" id="GO:0003720">
    <property type="term" value="F:telomerase activity"/>
    <property type="evidence" value="ECO:0007669"/>
    <property type="project" value="Ensembl"/>
</dbReference>
<dbReference type="GeneTree" id="ENSGT00390000018531"/>
<dbReference type="GO" id="GO:0005730">
    <property type="term" value="C:nucleolus"/>
    <property type="evidence" value="ECO:0007669"/>
    <property type="project" value="Ensembl"/>
</dbReference>
<evidence type="ECO:0000256" key="4">
    <source>
        <dbReference type="ARBA" id="ARBA00022454"/>
    </source>
</evidence>
<comment type="catalytic activity">
    <reaction evidence="14 15">
        <text>DNA(n) + a 2'-deoxyribonucleoside 5'-triphosphate = DNA(n+1) + diphosphate</text>
        <dbReference type="Rhea" id="RHEA:22508"/>
        <dbReference type="Rhea" id="RHEA-COMP:17339"/>
        <dbReference type="Rhea" id="RHEA-COMP:17340"/>
        <dbReference type="ChEBI" id="CHEBI:33019"/>
        <dbReference type="ChEBI" id="CHEBI:61560"/>
        <dbReference type="ChEBI" id="CHEBI:173112"/>
        <dbReference type="EC" id="2.7.7.49"/>
    </reaction>
</comment>
<dbReference type="PROSITE" id="PS50878">
    <property type="entry name" value="RT_POL"/>
    <property type="match status" value="1"/>
</dbReference>
<dbReference type="Gene3D" id="1.10.357.90">
    <property type="match status" value="1"/>
</dbReference>
<dbReference type="GO" id="GO:0000333">
    <property type="term" value="C:telomerase catalytic core complex"/>
    <property type="evidence" value="ECO:0007669"/>
    <property type="project" value="Ensembl"/>
</dbReference>
<evidence type="ECO:0000256" key="14">
    <source>
        <dbReference type="ARBA" id="ARBA00048173"/>
    </source>
</evidence>
<evidence type="ECO:0000256" key="9">
    <source>
        <dbReference type="ARBA" id="ARBA00022895"/>
    </source>
</evidence>
<dbReference type="GO" id="GO:0098680">
    <property type="term" value="F:template-free RNA nucleotidyltransferase"/>
    <property type="evidence" value="ECO:0007669"/>
    <property type="project" value="Ensembl"/>
</dbReference>
<dbReference type="GO" id="GO:0140745">
    <property type="term" value="P:siRNA transcription"/>
    <property type="evidence" value="ECO:0007669"/>
    <property type="project" value="Ensembl"/>
</dbReference>
<gene>
    <name evidence="18" type="primary">TERT</name>
</gene>
<dbReference type="GO" id="GO:0016605">
    <property type="term" value="C:PML body"/>
    <property type="evidence" value="ECO:0007669"/>
    <property type="project" value="Ensembl"/>
</dbReference>
<dbReference type="GO" id="GO:0042803">
    <property type="term" value="F:protein homodimerization activity"/>
    <property type="evidence" value="ECO:0007669"/>
    <property type="project" value="Ensembl"/>
</dbReference>
<dbReference type="GO" id="GO:0046326">
    <property type="term" value="P:positive regulation of D-glucose import"/>
    <property type="evidence" value="ECO:0007669"/>
    <property type="project" value="Ensembl"/>
</dbReference>
<evidence type="ECO:0000259" key="17">
    <source>
        <dbReference type="PROSITE" id="PS50878"/>
    </source>
</evidence>
<keyword evidence="6 15" id="KW-0548">Nucleotidyltransferase</keyword>
<comment type="function">
    <text evidence="15">Telomerase is a ribonucleoprotein enzyme essential for the replication of chromosome termini in most eukaryotes. It elongates telomeres. It is a reverse transcriptase that adds simple sequence repeats to chromosome ends by copying a template sequence within the RNA component of the enzyme.</text>
</comment>
<sequence>GGVAGAGWGPLAVLRGCYAETLALEAFVQREQAAAEAGAGPELLRPADPALYRAFAERLVVAVPRGARALPRPLCFRQLSTMSDVIKRVVQRLCEKKKKNVLAFGYSLLDENTSHLLVTSTVGLCNYLPNTSTEALHTDGLWETLLSRIGDDLMMYLLEHCAVFMLVPPSCCYQICGLPLYELISYNLEPSPVFVKQAYSKRRKNVLLDYVQKKSKFRRNYLSQTNWKRKQSSEITAAVAPFKRKRGGDQLDISVKRVKITAEELEKETESLSSNVHKNKSRDAGSGYVESFPQGSEGGSSRVPAPHQALDTHDSQKFVADSENSFLLHDQSNKLSKPRTKTRTKSNREQDACKSQAGSAEVAEVEDDSLKYRGLKKNPTDLDKKLPKKTVWSAVYIRTSSLLYSLRSFQEGFPKPFLLNRLKCSLKGGQQLVEAIFLNGNTLQQKCHQNPLRHRWRKKRFPKRYWQMRNVFQELLKNHAKCPYLVLLKKNCPVQLSETSSGKVDPLHQSPTSEGTQIPRQGEDPLREGPGLCLRNSSGEGSGEGGASDSRPLLKRTSTDSNTLPEKPLLGHSPQDLSDSTFRELLKQHSKHWQVYVFVRECLERVVPAELWGSSHNKCRFFKNVKRFISLGRFAKISLHELMWKMRVNDCAWLHLSRGGRVPVCEHHFREELLAKFLYWLMNAYVIGLFRSFFYITETMFQKNMLFFYRKVIWSRLENIGIRNHFAKVHLRALSAEETEAIQQKKYIPAASKLRFIPKRNGLRPIVKMDSFVGSKKFSKGRRDRKAHYFNTRLKNLFSVLNYESTVNSSFLGSSVFGKDDIYKVWKNFVSKVLDSNDRIPHFYFVKADVSGAYDTIPHDKLVEVILQILNPEERTTYCIRRYAVIKMCTNGQIRKYYRRHVATFKDFISYMGPFVSSLQESTSLENAIVIEQSLSFNETSSSLFDFFLQTIRNNILEIKGRCYLQCCGIPQGSILSTLLCSLCYGDMENKLLCGIQQDGVLIRLIDDFLLVTPHLLQAKNFLRTLAAGIPEYGFSVNSGKMAVNFLVDDDDIPGCSQFKQLPDCRMFQWCGLLLDTQTLEIYCDYSSYASTSIRSSLVFNSSRTAGKNMKSKLNTVLKLKCHSLFLDLQINSLRTVFMNVYKIFLLQAYRFHACVLQLPFNQQVRNNPCFFLRIISDTASCCYSALKVKNSGSDLGAKGASGPFPSEAAEWLCYHAFIRKLSKHKIIYKCLLRPLQMCELKLFRKIAKTTMQLLKAVTKPSLCKDFKDILD</sequence>
<evidence type="ECO:0000256" key="10">
    <source>
        <dbReference type="ARBA" id="ARBA00022918"/>
    </source>
</evidence>
<dbReference type="Proteomes" id="UP000594220">
    <property type="component" value="Unplaced"/>
</dbReference>
<evidence type="ECO:0000256" key="3">
    <source>
        <dbReference type="ARBA" id="ARBA00016182"/>
    </source>
</evidence>
<dbReference type="Pfam" id="PF12009">
    <property type="entry name" value="Telomerase_RBD"/>
    <property type="match status" value="1"/>
</dbReference>
<keyword evidence="8 15" id="KW-0460">Magnesium</keyword>
<dbReference type="InterPro" id="IPR043502">
    <property type="entry name" value="DNA/RNA_pol_sf"/>
</dbReference>
<dbReference type="InterPro" id="IPR003545">
    <property type="entry name" value="Telomerase_RT"/>
</dbReference>
<dbReference type="InterPro" id="IPR021891">
    <property type="entry name" value="Telomerase_RBD"/>
</dbReference>
<keyword evidence="11 15" id="KW-0539">Nucleus</keyword>
<reference evidence="18" key="2">
    <citation type="submission" date="2025-09" db="UniProtKB">
        <authorList>
            <consortium name="Ensembl"/>
        </authorList>
    </citation>
    <scope>IDENTIFICATION</scope>
</reference>
<dbReference type="GO" id="GO:0030177">
    <property type="term" value="P:positive regulation of Wnt signaling pathway"/>
    <property type="evidence" value="ECO:0007669"/>
    <property type="project" value="Ensembl"/>
</dbReference>
<dbReference type="GO" id="GO:2000773">
    <property type="term" value="P:negative regulation of cellular senescence"/>
    <property type="evidence" value="ECO:0007669"/>
    <property type="project" value="Ensembl"/>
</dbReference>
<keyword evidence="10 15" id="KW-0695">RNA-directed DNA polymerase</keyword>
<dbReference type="EC" id="2.7.7.49" evidence="2 15"/>
<keyword evidence="12" id="KW-0687">Ribonucleoprotein</keyword>
<dbReference type="GO" id="GO:0042162">
    <property type="term" value="F:telomeric DNA binding"/>
    <property type="evidence" value="ECO:0007669"/>
    <property type="project" value="TreeGrafter"/>
</dbReference>
<dbReference type="GO" id="GO:0001223">
    <property type="term" value="F:transcription coactivator binding"/>
    <property type="evidence" value="ECO:0007669"/>
    <property type="project" value="Ensembl"/>
</dbReference>
<evidence type="ECO:0000256" key="2">
    <source>
        <dbReference type="ARBA" id="ARBA00012493"/>
    </source>
</evidence>
<evidence type="ECO:0000256" key="8">
    <source>
        <dbReference type="ARBA" id="ARBA00022842"/>
    </source>
</evidence>
<dbReference type="GO" id="GO:0005886">
    <property type="term" value="C:plasma membrane"/>
    <property type="evidence" value="ECO:0007669"/>
    <property type="project" value="Ensembl"/>
</dbReference>
<dbReference type="PRINTS" id="PR01365">
    <property type="entry name" value="TELOMERASERT"/>
</dbReference>
<dbReference type="GO" id="GO:0070034">
    <property type="term" value="F:telomerase RNA binding"/>
    <property type="evidence" value="ECO:0007669"/>
    <property type="project" value="Ensembl"/>
</dbReference>
<comment type="subcellular location">
    <subcellularLocation>
        <location evidence="15">Nucleus</location>
    </subcellularLocation>
    <subcellularLocation>
        <location evidence="15">Chromosome</location>
        <location evidence="15">Telomere</location>
    </subcellularLocation>
</comment>
<dbReference type="Pfam" id="PF11474">
    <property type="entry name" value="TEN_TERT"/>
    <property type="match status" value="1"/>
</dbReference>
<dbReference type="GO" id="GO:1990572">
    <property type="term" value="C:TERT-RMRP complex"/>
    <property type="evidence" value="ECO:0007669"/>
    <property type="project" value="Ensembl"/>
</dbReference>
<dbReference type="GO" id="GO:2001240">
    <property type="term" value="P:negative regulation of extrinsic apoptotic signaling pathway in absence of ligand"/>
    <property type="evidence" value="ECO:0007669"/>
    <property type="project" value="Ensembl"/>
</dbReference>
<dbReference type="GO" id="GO:0030422">
    <property type="term" value="P:siRNA processing"/>
    <property type="evidence" value="ECO:0007669"/>
    <property type="project" value="Ensembl"/>
</dbReference>
<dbReference type="GO" id="GO:0006606">
    <property type="term" value="P:protein import into nucleus"/>
    <property type="evidence" value="ECO:0007669"/>
    <property type="project" value="Ensembl"/>
</dbReference>
<feature type="region of interest" description="Disordered" evidence="16">
    <location>
        <begin position="498"/>
        <end position="575"/>
    </location>
</feature>
<feature type="domain" description="Reverse transcriptase" evidence="17">
    <location>
        <begin position="738"/>
        <end position="1075"/>
    </location>
</feature>
<keyword evidence="9 15" id="KW-0779">Telomere</keyword>
<proteinExistence type="inferred from homology"/>
<evidence type="ECO:0000256" key="5">
    <source>
        <dbReference type="ARBA" id="ARBA00022679"/>
    </source>
</evidence>
<accession>A0A7M4F6S9</accession>
<dbReference type="GO" id="GO:0031647">
    <property type="term" value="P:regulation of protein stability"/>
    <property type="evidence" value="ECO:0007669"/>
    <property type="project" value="Ensembl"/>
</dbReference>
<dbReference type="AlphaFoldDB" id="A0A7M4F6S9"/>
<keyword evidence="19" id="KW-1185">Reference proteome</keyword>
<dbReference type="GO" id="GO:1902895">
    <property type="term" value="P:positive regulation of miRNA transcription"/>
    <property type="evidence" value="ECO:0007669"/>
    <property type="project" value="Ensembl"/>
</dbReference>
<dbReference type="GO" id="GO:0016607">
    <property type="term" value="C:nuclear speck"/>
    <property type="evidence" value="ECO:0007669"/>
    <property type="project" value="Ensembl"/>
</dbReference>
<dbReference type="Gene3D" id="1.10.132.70">
    <property type="match status" value="1"/>
</dbReference>
<reference evidence="18" key="1">
    <citation type="submission" date="2025-08" db="UniProtKB">
        <authorList>
            <consortium name="Ensembl"/>
        </authorList>
    </citation>
    <scope>IDENTIFICATION</scope>
</reference>
<keyword evidence="4 15" id="KW-0158">Chromosome</keyword>
<dbReference type="InterPro" id="IPR049915">
    <property type="entry name" value="TERT_TEN"/>
</dbReference>
<evidence type="ECO:0000256" key="12">
    <source>
        <dbReference type="ARBA" id="ARBA00023274"/>
    </source>
</evidence>
<dbReference type="GO" id="GO:0051087">
    <property type="term" value="F:protein-folding chaperone binding"/>
    <property type="evidence" value="ECO:0007669"/>
    <property type="project" value="Ensembl"/>
</dbReference>
<dbReference type="FunFam" id="1.10.357.90:FF:000001">
    <property type="entry name" value="Telomerase reverse transcriptase"/>
    <property type="match status" value="1"/>
</dbReference>
<evidence type="ECO:0000256" key="7">
    <source>
        <dbReference type="ARBA" id="ARBA00022723"/>
    </source>
</evidence>
<dbReference type="OMA" id="SYKAVQW"/>
<dbReference type="GO" id="GO:1904751">
    <property type="term" value="P:positive regulation of protein localization to nucleolus"/>
    <property type="evidence" value="ECO:0007669"/>
    <property type="project" value="Ensembl"/>
</dbReference>